<keyword evidence="4" id="KW-1185">Reference proteome</keyword>
<feature type="transmembrane region" description="Helical" evidence="1">
    <location>
        <begin position="47"/>
        <end position="64"/>
    </location>
</feature>
<sequence length="354" mass="38080">MTRDGSLDAFRGLTVVLMVLVNVQGSPAHVLPWLAHAEWDGLTLADLVFPWFLLIVGLSVPLALDGQTSPRWPAILRRVLVLFALGVLLSWLIRPRFEFHDIRTSGVLQRIALVYLGCALLMRAAPGWRPAAGVAALILLAHSLLLLFVPAPGEVLPSLAPGMGWSGWFDRHFLPGRVFRGTWDPEGVLSTLPALASGLLGVAVMRALRGGMGDGGLLAAGAALLLAGLALALVLPVNKALWTGSFVLVTAGLGLLFWWGLRRVWGRVGGMAVARWLLLLGQTALTLYVLHMLLLAVLVRKPDGVVKLWELAFAPFAATGLPLPWASLLFAVVATALCTVPLRTMQRKGWLIRA</sequence>
<dbReference type="Proteomes" id="UP000515292">
    <property type="component" value="Chromosome"/>
</dbReference>
<gene>
    <name evidence="3" type="ORF">H3309_15605</name>
</gene>
<dbReference type="RefSeq" id="WP_182295856.1">
    <property type="nucleotide sequence ID" value="NZ_CP059851.1"/>
</dbReference>
<evidence type="ECO:0000256" key="1">
    <source>
        <dbReference type="SAM" id="Phobius"/>
    </source>
</evidence>
<reference evidence="3 4" key="1">
    <citation type="submission" date="2020-07" db="EMBL/GenBank/DDBJ databases">
        <title>Complete genome sequence for Sandaracinobacter sp. M6.</title>
        <authorList>
            <person name="Tang Y."/>
            <person name="Liu Q."/>
            <person name="Guo Z."/>
            <person name="Lei P."/>
            <person name="Huang B."/>
        </authorList>
    </citation>
    <scope>NUCLEOTIDE SEQUENCE [LARGE SCALE GENOMIC DNA]</scope>
    <source>
        <strain evidence="3 4">M6</strain>
    </source>
</reference>
<accession>A0A7G5IH64</accession>
<feature type="domain" description="Heparan-alpha-glucosaminide N-acetyltransferase catalytic" evidence="2">
    <location>
        <begin position="3"/>
        <end position="139"/>
    </location>
</feature>
<feature type="transmembrane region" description="Helical" evidence="1">
    <location>
        <begin position="311"/>
        <end position="338"/>
    </location>
</feature>
<organism evidence="3 4">
    <name type="scientific">Sandaracinobacteroides saxicola</name>
    <dbReference type="NCBI Taxonomy" id="2759707"/>
    <lineage>
        <taxon>Bacteria</taxon>
        <taxon>Pseudomonadati</taxon>
        <taxon>Pseudomonadota</taxon>
        <taxon>Alphaproteobacteria</taxon>
        <taxon>Sphingomonadales</taxon>
        <taxon>Sphingosinicellaceae</taxon>
        <taxon>Sandaracinobacteroides</taxon>
    </lineage>
</organism>
<feature type="transmembrane region" description="Helical" evidence="1">
    <location>
        <begin position="273"/>
        <end position="299"/>
    </location>
</feature>
<dbReference type="EMBL" id="CP059851">
    <property type="protein sequence ID" value="QMW22706.1"/>
    <property type="molecule type" value="Genomic_DNA"/>
</dbReference>
<protein>
    <submittedName>
        <fullName evidence="3">DUF1624 domain-containing protein</fullName>
    </submittedName>
</protein>
<keyword evidence="1" id="KW-0472">Membrane</keyword>
<evidence type="ECO:0000313" key="4">
    <source>
        <dbReference type="Proteomes" id="UP000515292"/>
    </source>
</evidence>
<feature type="transmembrane region" description="Helical" evidence="1">
    <location>
        <begin position="241"/>
        <end position="261"/>
    </location>
</feature>
<keyword evidence="1" id="KW-1133">Transmembrane helix</keyword>
<keyword evidence="1" id="KW-0812">Transmembrane</keyword>
<evidence type="ECO:0000259" key="2">
    <source>
        <dbReference type="Pfam" id="PF07786"/>
    </source>
</evidence>
<dbReference type="PANTHER" id="PTHR31061:SF24">
    <property type="entry name" value="LD22376P"/>
    <property type="match status" value="1"/>
</dbReference>
<name>A0A7G5IH64_9SPHN</name>
<dbReference type="AlphaFoldDB" id="A0A7G5IH64"/>
<evidence type="ECO:0000313" key="3">
    <source>
        <dbReference type="EMBL" id="QMW22706.1"/>
    </source>
</evidence>
<feature type="transmembrane region" description="Helical" evidence="1">
    <location>
        <begin position="131"/>
        <end position="151"/>
    </location>
</feature>
<dbReference type="InterPro" id="IPR012429">
    <property type="entry name" value="HGSNAT_cat"/>
</dbReference>
<dbReference type="PANTHER" id="PTHR31061">
    <property type="entry name" value="LD22376P"/>
    <property type="match status" value="1"/>
</dbReference>
<proteinExistence type="predicted"/>
<feature type="transmembrane region" description="Helical" evidence="1">
    <location>
        <begin position="215"/>
        <end position="235"/>
    </location>
</feature>
<dbReference type="Pfam" id="PF07786">
    <property type="entry name" value="HGSNAT_cat"/>
    <property type="match status" value="1"/>
</dbReference>
<feature type="transmembrane region" description="Helical" evidence="1">
    <location>
        <begin position="187"/>
        <end position="208"/>
    </location>
</feature>
<feature type="transmembrane region" description="Helical" evidence="1">
    <location>
        <begin position="76"/>
        <end position="94"/>
    </location>
</feature>
<dbReference type="KEGG" id="sand:H3309_15605"/>
<feature type="transmembrane region" description="Helical" evidence="1">
    <location>
        <begin position="12"/>
        <end position="35"/>
    </location>
</feature>